<sequence length="38" mass="4488">MLYSQTRNTKGVFVRLTKSEITRIFTRNREDKVVSLIS</sequence>
<protein>
    <submittedName>
        <fullName evidence="1">Uncharacterized protein</fullName>
    </submittedName>
</protein>
<dbReference type="AlphaFoldDB" id="A0A7G9Z3D6"/>
<gene>
    <name evidence="1" type="ORF">FCNABNJO_00036</name>
    <name evidence="2" type="ORF">KHGGAAHM_00020</name>
</gene>
<organism evidence="1">
    <name type="scientific">Candidatus Methanophaga sp. ANME-1 ERB7</name>
    <dbReference type="NCBI Taxonomy" id="2759913"/>
    <lineage>
        <taxon>Archaea</taxon>
        <taxon>Methanobacteriati</taxon>
        <taxon>Methanobacteriota</taxon>
        <taxon>Stenosarchaea group</taxon>
        <taxon>Methanomicrobia</taxon>
        <taxon>Candidatus Methanophagales</taxon>
        <taxon>Candidatus Methanophagaceae</taxon>
        <taxon>Candidatus Methanophaga</taxon>
    </lineage>
</organism>
<evidence type="ECO:0000313" key="1">
    <source>
        <dbReference type="EMBL" id="QNO54770.1"/>
    </source>
</evidence>
<dbReference type="EMBL" id="MT631605">
    <property type="protein sequence ID" value="QNO55193.1"/>
    <property type="molecule type" value="Genomic_DNA"/>
</dbReference>
<dbReference type="EMBL" id="MT631591">
    <property type="protein sequence ID" value="QNO54770.1"/>
    <property type="molecule type" value="Genomic_DNA"/>
</dbReference>
<proteinExistence type="predicted"/>
<reference evidence="1" key="1">
    <citation type="submission" date="2020-06" db="EMBL/GenBank/DDBJ databases">
        <title>Unique genomic features of the anaerobic methanotrophic archaea.</title>
        <authorList>
            <person name="Chadwick G.L."/>
            <person name="Skennerton C.T."/>
            <person name="Laso-Perez R."/>
            <person name="Leu A.O."/>
            <person name="Speth D.R."/>
            <person name="Yu H."/>
            <person name="Morgan-Lang C."/>
            <person name="Hatzenpichler R."/>
            <person name="Goudeau D."/>
            <person name="Malmstrom R."/>
            <person name="Brazelton W.J."/>
            <person name="Woyke T."/>
            <person name="Hallam S.J."/>
            <person name="Tyson G.W."/>
            <person name="Wegener G."/>
            <person name="Boetius A."/>
            <person name="Orphan V."/>
        </authorList>
    </citation>
    <scope>NUCLEOTIDE SEQUENCE</scope>
</reference>
<evidence type="ECO:0000313" key="2">
    <source>
        <dbReference type="EMBL" id="QNO55193.1"/>
    </source>
</evidence>
<accession>A0A7G9Z3D6</accession>
<name>A0A7G9Z3D6_9EURY</name>